<evidence type="ECO:0000313" key="2">
    <source>
        <dbReference type="EMBL" id="KAJ6802033.1"/>
    </source>
</evidence>
<proteinExistence type="predicted"/>
<comment type="caution">
    <text evidence="2">The sequence shown here is derived from an EMBL/GenBank/DDBJ whole genome shotgun (WGS) entry which is preliminary data.</text>
</comment>
<dbReference type="Gene3D" id="1.10.3460.10">
    <property type="entry name" value="Chlorophyll a/b binding protein domain"/>
    <property type="match status" value="1"/>
</dbReference>
<reference evidence="2" key="1">
    <citation type="journal article" date="2023" name="GigaByte">
        <title>Genome assembly of the bearded iris, Iris pallida Lam.</title>
        <authorList>
            <person name="Bruccoleri R.E."/>
            <person name="Oakeley E.J."/>
            <person name="Faust A.M.E."/>
            <person name="Altorfer M."/>
            <person name="Dessus-Babus S."/>
            <person name="Burckhardt D."/>
            <person name="Oertli M."/>
            <person name="Naumann U."/>
            <person name="Petersen F."/>
            <person name="Wong J."/>
        </authorList>
    </citation>
    <scope>NUCLEOTIDE SEQUENCE</scope>
    <source>
        <strain evidence="2">GSM-AAB239-AS_SAM_17_03QT</strain>
    </source>
</reference>
<name>A0AAX6EDJ0_IRIPA</name>
<dbReference type="EMBL" id="JANAVB010037420">
    <property type="protein sequence ID" value="KAJ6802033.1"/>
    <property type="molecule type" value="Genomic_DNA"/>
</dbReference>
<reference evidence="2" key="2">
    <citation type="submission" date="2023-04" db="EMBL/GenBank/DDBJ databases">
        <authorList>
            <person name="Bruccoleri R.E."/>
            <person name="Oakeley E.J."/>
            <person name="Faust A.-M."/>
            <person name="Dessus-Babus S."/>
            <person name="Altorfer M."/>
            <person name="Burckhardt D."/>
            <person name="Oertli M."/>
            <person name="Naumann U."/>
            <person name="Petersen F."/>
            <person name="Wong J."/>
        </authorList>
    </citation>
    <scope>NUCLEOTIDE SEQUENCE</scope>
    <source>
        <strain evidence="2">GSM-AAB239-AS_SAM_17_03QT</strain>
        <tissue evidence="2">Leaf</tissue>
    </source>
</reference>
<gene>
    <name evidence="2" type="ORF">M6B38_193180</name>
</gene>
<evidence type="ECO:0000313" key="3">
    <source>
        <dbReference type="Proteomes" id="UP001140949"/>
    </source>
</evidence>
<protein>
    <submittedName>
        <fullName evidence="2">Light-harvesting complex-like protein OHP2, chloroplastic isoform X1</fullName>
    </submittedName>
</protein>
<dbReference type="AlphaFoldDB" id="A0AAX6EDJ0"/>
<organism evidence="2 3">
    <name type="scientific">Iris pallida</name>
    <name type="common">Sweet iris</name>
    <dbReference type="NCBI Taxonomy" id="29817"/>
    <lineage>
        <taxon>Eukaryota</taxon>
        <taxon>Viridiplantae</taxon>
        <taxon>Streptophyta</taxon>
        <taxon>Embryophyta</taxon>
        <taxon>Tracheophyta</taxon>
        <taxon>Spermatophyta</taxon>
        <taxon>Magnoliopsida</taxon>
        <taxon>Liliopsida</taxon>
        <taxon>Asparagales</taxon>
        <taxon>Iridaceae</taxon>
        <taxon>Iridoideae</taxon>
        <taxon>Irideae</taxon>
        <taxon>Iris</taxon>
    </lineage>
</organism>
<dbReference type="Proteomes" id="UP001140949">
    <property type="component" value="Unassembled WGS sequence"/>
</dbReference>
<dbReference type="GO" id="GO:0009535">
    <property type="term" value="C:chloroplast thylakoid membrane"/>
    <property type="evidence" value="ECO:0007669"/>
    <property type="project" value="TreeGrafter"/>
</dbReference>
<dbReference type="PANTHER" id="PTHR37752:SF1">
    <property type="entry name" value="OS02G0610700 PROTEIN"/>
    <property type="match status" value="1"/>
</dbReference>
<accession>A0AAX6EDJ0</accession>
<dbReference type="SUPFAM" id="SSF103511">
    <property type="entry name" value="Chlorophyll a-b binding protein"/>
    <property type="match status" value="1"/>
</dbReference>
<dbReference type="PANTHER" id="PTHR37752">
    <property type="entry name" value="OS02G0610700 PROTEIN"/>
    <property type="match status" value="1"/>
</dbReference>
<dbReference type="InterPro" id="IPR053091">
    <property type="entry name" value="PSII_Assembly/Photoprotect-Rel"/>
</dbReference>
<sequence>MSIVSSSSIAAAIKIKASSPTNYSPRPSTIVIRSSKADGPLRRPSLSPPPPSIKPTAGSPSLTPPKPKPKEEPPVAVGVTLEYQRRMAREMQDYFKKKKAEESNQGPAFGFVAKNEISNGRWAMFGFAVGLLTEYATGSDFVQQVKILLSNFGIVDLE</sequence>
<evidence type="ECO:0000256" key="1">
    <source>
        <dbReference type="SAM" id="MobiDB-lite"/>
    </source>
</evidence>
<keyword evidence="3" id="KW-1185">Reference proteome</keyword>
<feature type="region of interest" description="Disordered" evidence="1">
    <location>
        <begin position="15"/>
        <end position="75"/>
    </location>
</feature>